<name>A0A929RPM4_9ACTO</name>
<feature type="non-terminal residue" evidence="2">
    <location>
        <position position="1090"/>
    </location>
</feature>
<evidence type="ECO:0000313" key="3">
    <source>
        <dbReference type="Proteomes" id="UP000759246"/>
    </source>
</evidence>
<evidence type="ECO:0000313" key="2">
    <source>
        <dbReference type="EMBL" id="MBF0966797.1"/>
    </source>
</evidence>
<organism evidence="2 3">
    <name type="scientific">Actinomyces bouchesdurhonensis</name>
    <dbReference type="NCBI Taxonomy" id="1852361"/>
    <lineage>
        <taxon>Bacteria</taxon>
        <taxon>Bacillati</taxon>
        <taxon>Actinomycetota</taxon>
        <taxon>Actinomycetes</taxon>
        <taxon>Actinomycetales</taxon>
        <taxon>Actinomycetaceae</taxon>
        <taxon>Actinomyces</taxon>
    </lineage>
</organism>
<feature type="region of interest" description="Disordered" evidence="1">
    <location>
        <begin position="742"/>
        <end position="772"/>
    </location>
</feature>
<dbReference type="AlphaFoldDB" id="A0A929RPM4"/>
<gene>
    <name evidence="2" type="ORF">HXK09_06540</name>
</gene>
<proteinExistence type="predicted"/>
<dbReference type="Pfam" id="PF17963">
    <property type="entry name" value="Big_9"/>
    <property type="match status" value="8"/>
</dbReference>
<reference evidence="2" key="1">
    <citation type="submission" date="2020-04" db="EMBL/GenBank/DDBJ databases">
        <title>Deep metagenomics examines the oral microbiome during advanced dental caries in children, revealing novel taxa and co-occurrences with host molecules.</title>
        <authorList>
            <person name="Baker J.L."/>
            <person name="Morton J.T."/>
            <person name="Dinis M."/>
            <person name="Alvarez R."/>
            <person name="Tran N.C."/>
            <person name="Knight R."/>
            <person name="Edlund A."/>
        </authorList>
    </citation>
    <scope>NUCLEOTIDE SEQUENCE</scope>
    <source>
        <strain evidence="2">JCVI_30_bin.13</strain>
    </source>
</reference>
<dbReference type="EMBL" id="JABZGF010000206">
    <property type="protein sequence ID" value="MBF0966797.1"/>
    <property type="molecule type" value="Genomic_DNA"/>
</dbReference>
<dbReference type="NCBIfam" id="NF012211">
    <property type="entry name" value="tand_rpt_95"/>
    <property type="match status" value="2"/>
</dbReference>
<dbReference type="Proteomes" id="UP000759246">
    <property type="component" value="Unassembled WGS sequence"/>
</dbReference>
<comment type="caution">
    <text evidence="2">The sequence shown here is derived from an EMBL/GenBank/DDBJ whole genome shotgun (WGS) entry which is preliminary data.</text>
</comment>
<accession>A0A929RPM4</accession>
<feature type="region of interest" description="Disordered" evidence="1">
    <location>
        <begin position="18"/>
        <end position="54"/>
    </location>
</feature>
<sequence>MPDSDMILVDNWDQLESKLESEKETEDQSVDDIDNTVAPDRNQDNTPPEAVDDDFGVRAGKTVILPVLMNDSDADGDFMTASALTQPSLGQVSVAREGAALQIAVNKDASGTSTFDYEVSDGRGGTAQAHVTLTVHGDDVNEAPVQKIVPSISLGQGGRVTTNGLTNWMDPDGDPFFLAGATAPTGMTVNSHENGNVEIIDAGHAPGKDAVAISVSDGRDAGDGSITVTVKESANEPPVANADHLVVREGSSASISPMANDTDPNSDTLRLVSVDDVPAGITAVMDSTAGTITVDGNTAGTYYLSYTITDGPTTATGIIRVDVAPTGSDLPPSTEDDLGVLPDGGQVLVDLLANDSDPTGGVLTVQQLDVPTGSPLAVALVNRQMVRVTAPSGLSNPASFTYTVSNGVATASATVTILPAPANTESAPPELNDDSLVVRVGDVASVSVLDNDRSPAGLKLTVSSELQHEIPADLGSVFVSNNVVRVRGGSRPGSGRIVYTVSDTAGNVASAVVNLTVVAMDEDTNTAPRPKDVVARTVAGHKVTIPIPLEGIDAEGDSVTLVGMASSARLGTVTQVGSNFEYTPGNDVQGTDSFTYVVEDALGKQAIGGIRVGVAPRPTLNQAPVAMPDSVRVRPGTKVSVAVLANDIDPDGDPLTLAQGSVSAPAGIDVTERAGRIVFTAPQQEGTHVISYAIEDGAGGRAEGVCSVVVTPTAPLLAPIARDDEVSLADVQAASGSVSVDVLRNDEDPDGDIQDDTLSSPDSGIGASGDTITIPLSPKPQTVIYTVTDHDGLSASAVVRVPGTEITRPTLDTRALPIKVTAGVTKEIALNDYILTRSGRSVQLTGESKASAGLGWDGSTLVKDTRTLTYTALEDFSGPTSIIVEVTDGSDPSDATGIVSTLALPVLVESAHNRPPRIVPTRVDVAAGEDASQIAMDQWVSDPDGDDPAGMTYTITDKQVDGVSASASGSTLSVSANAEAPKGQAGQLTIEVTDQQGASASASVPVNVIASSKPLVQTSPGQITLNAGESKTVDVSEYATNPLADQGPLTIMGDPATSAGGSATASGSTMTIQADAGFNGSFTVTYRVQD</sequence>
<protein>
    <submittedName>
        <fullName evidence="2">Tandem-95 repeat protein</fullName>
    </submittedName>
</protein>
<evidence type="ECO:0000256" key="1">
    <source>
        <dbReference type="SAM" id="MobiDB-lite"/>
    </source>
</evidence>
<feature type="compositionally biased region" description="Acidic residues" evidence="1">
    <location>
        <begin position="23"/>
        <end position="34"/>
    </location>
</feature>
<dbReference type="Gene3D" id="2.60.40.2810">
    <property type="match status" value="3"/>
</dbReference>